<evidence type="ECO:0000256" key="1">
    <source>
        <dbReference type="SAM" id="Phobius"/>
    </source>
</evidence>
<dbReference type="AlphaFoldDB" id="A0AAD6L3D4"/>
<protein>
    <recommendedName>
        <fullName evidence="2">EF hand associated type-2 domain-containing protein</fullName>
    </recommendedName>
</protein>
<dbReference type="Proteomes" id="UP001162972">
    <property type="component" value="Chromosome 13"/>
</dbReference>
<feature type="domain" description="EF hand associated type-2" evidence="2">
    <location>
        <begin position="42"/>
        <end position="71"/>
    </location>
</feature>
<comment type="caution">
    <text evidence="3">The sequence shown here is derived from an EMBL/GenBank/DDBJ whole genome shotgun (WGS) entry which is preliminary data.</text>
</comment>
<evidence type="ECO:0000313" key="4">
    <source>
        <dbReference type="Proteomes" id="UP001162972"/>
    </source>
</evidence>
<reference evidence="3 4" key="1">
    <citation type="journal article" date="2023" name="Int. J. Mol. Sci.">
        <title>De Novo Assembly and Annotation of 11 Diverse Shrub Willow (Salix) Genomes Reveals Novel Gene Organization in Sex-Linked Regions.</title>
        <authorList>
            <person name="Hyden B."/>
            <person name="Feng K."/>
            <person name="Yates T.B."/>
            <person name="Jawdy S."/>
            <person name="Cereghino C."/>
            <person name="Smart L.B."/>
            <person name="Muchero W."/>
        </authorList>
    </citation>
    <scope>NUCLEOTIDE SEQUENCE [LARGE SCALE GENOMIC DNA]</scope>
    <source>
        <tissue evidence="3">Shoot tip</tissue>
    </source>
</reference>
<gene>
    <name evidence="3" type="ORF">OIU84_018004</name>
</gene>
<organism evidence="3 4">
    <name type="scientific">Salix udensis</name>
    <dbReference type="NCBI Taxonomy" id="889485"/>
    <lineage>
        <taxon>Eukaryota</taxon>
        <taxon>Viridiplantae</taxon>
        <taxon>Streptophyta</taxon>
        <taxon>Embryophyta</taxon>
        <taxon>Tracheophyta</taxon>
        <taxon>Spermatophyta</taxon>
        <taxon>Magnoliopsida</taxon>
        <taxon>eudicotyledons</taxon>
        <taxon>Gunneridae</taxon>
        <taxon>Pentapetalae</taxon>
        <taxon>rosids</taxon>
        <taxon>fabids</taxon>
        <taxon>Malpighiales</taxon>
        <taxon>Salicaceae</taxon>
        <taxon>Saliceae</taxon>
        <taxon>Salix</taxon>
    </lineage>
</organism>
<keyword evidence="1" id="KW-0472">Membrane</keyword>
<feature type="transmembrane region" description="Helical" evidence="1">
    <location>
        <begin position="127"/>
        <end position="148"/>
    </location>
</feature>
<accession>A0AAD6L3D4</accession>
<dbReference type="Pfam" id="PF08356">
    <property type="entry name" value="EF_assoc_2"/>
    <property type="match status" value="1"/>
</dbReference>
<keyword evidence="4" id="KW-1185">Reference proteome</keyword>
<name>A0AAD6L3D4_9ROSI</name>
<sequence length="156" mass="17198">MTAIRVLISNVSCLESGGANLTRVQNWNKQEAKWTLVNLFKWTVLRKFGYNNDIKLADEIIPSFKRAPDQASQDMGIEAPVPISSKMGDTNNVFRRIVTAAEHPHLSILETEAGRSRKQYNQLVNRSLMFVSVGAAVAIVGLSAYRVYAAGKNSSG</sequence>
<evidence type="ECO:0000313" key="3">
    <source>
        <dbReference type="EMBL" id="KAJ6434406.1"/>
    </source>
</evidence>
<dbReference type="InterPro" id="IPR013567">
    <property type="entry name" value="EF_hand_assoc_2"/>
</dbReference>
<keyword evidence="1" id="KW-1133">Transmembrane helix</keyword>
<dbReference type="EMBL" id="JAPFFJ010000002">
    <property type="protein sequence ID" value="KAJ6434406.1"/>
    <property type="molecule type" value="Genomic_DNA"/>
</dbReference>
<proteinExistence type="predicted"/>
<keyword evidence="1" id="KW-0812">Transmembrane</keyword>
<evidence type="ECO:0000259" key="2">
    <source>
        <dbReference type="Pfam" id="PF08356"/>
    </source>
</evidence>